<evidence type="ECO:0000313" key="2">
    <source>
        <dbReference type="EMBL" id="TFZ08887.1"/>
    </source>
</evidence>
<proteinExistence type="predicted"/>
<protein>
    <submittedName>
        <fullName evidence="2">Uncharacterized protein</fullName>
    </submittedName>
</protein>
<keyword evidence="3" id="KW-1185">Reference proteome</keyword>
<sequence>MARDDSDHNRETGPSWDGRERRKAQRTGGRAAAWAGRRGRSGYGLESIRPHLLAQIEMQKLWNPTFPPEAPDDGTKGGGE</sequence>
<evidence type="ECO:0000313" key="3">
    <source>
        <dbReference type="Proteomes" id="UP000297839"/>
    </source>
</evidence>
<dbReference type="AlphaFoldDB" id="A0A4Z0CB45"/>
<accession>A0A4Z0CB45</accession>
<evidence type="ECO:0000256" key="1">
    <source>
        <dbReference type="SAM" id="MobiDB-lite"/>
    </source>
</evidence>
<name>A0A4Z0CB45_9BURK</name>
<comment type="caution">
    <text evidence="2">The sequence shown here is derived from an EMBL/GenBank/DDBJ whole genome shotgun (WGS) entry which is preliminary data.</text>
</comment>
<feature type="compositionally biased region" description="Low complexity" evidence="1">
    <location>
        <begin position="26"/>
        <end position="36"/>
    </location>
</feature>
<feature type="region of interest" description="Disordered" evidence="1">
    <location>
        <begin position="1"/>
        <end position="44"/>
    </location>
</feature>
<dbReference type="RefSeq" id="WP_135248972.1">
    <property type="nucleotide sequence ID" value="NZ_SMLK01000001.1"/>
</dbReference>
<organism evidence="2 3">
    <name type="scientific">Ramlibacter humi</name>
    <dbReference type="NCBI Taxonomy" id="2530451"/>
    <lineage>
        <taxon>Bacteria</taxon>
        <taxon>Pseudomonadati</taxon>
        <taxon>Pseudomonadota</taxon>
        <taxon>Betaproteobacteria</taxon>
        <taxon>Burkholderiales</taxon>
        <taxon>Comamonadaceae</taxon>
        <taxon>Ramlibacter</taxon>
    </lineage>
</organism>
<gene>
    <name evidence="2" type="ORF">EZ216_07025</name>
</gene>
<dbReference type="Proteomes" id="UP000297839">
    <property type="component" value="Unassembled WGS sequence"/>
</dbReference>
<dbReference type="EMBL" id="SMLK01000001">
    <property type="protein sequence ID" value="TFZ08887.1"/>
    <property type="molecule type" value="Genomic_DNA"/>
</dbReference>
<dbReference type="OrthoDB" id="3477680at2"/>
<reference evidence="2 3" key="1">
    <citation type="submission" date="2019-03" db="EMBL/GenBank/DDBJ databases">
        <title>Ramlibacter sp. 18x22-1, whole genome shotgun sequence.</title>
        <authorList>
            <person name="Zhang X."/>
            <person name="Feng G."/>
            <person name="Zhu H."/>
        </authorList>
    </citation>
    <scope>NUCLEOTIDE SEQUENCE [LARGE SCALE GENOMIC DNA]</scope>
    <source>
        <strain evidence="2 3">18x22-1</strain>
    </source>
</reference>
<feature type="compositionally biased region" description="Basic and acidic residues" evidence="1">
    <location>
        <begin position="1"/>
        <end position="11"/>
    </location>
</feature>
<feature type="region of interest" description="Disordered" evidence="1">
    <location>
        <begin position="60"/>
        <end position="80"/>
    </location>
</feature>